<comment type="function">
    <text evidence="11">Peptidoglycan polymerase that is essential for cell wall elongation.</text>
</comment>
<evidence type="ECO:0000256" key="6">
    <source>
        <dbReference type="ARBA" id="ARBA00022960"/>
    </source>
</evidence>
<dbReference type="PROSITE" id="PS00428">
    <property type="entry name" value="FTSW_RODA_SPOVE"/>
    <property type="match status" value="1"/>
</dbReference>
<dbReference type="GO" id="GO:0071555">
    <property type="term" value="P:cell wall organization"/>
    <property type="evidence" value="ECO:0007669"/>
    <property type="project" value="UniProtKB-KW"/>
</dbReference>
<keyword evidence="13" id="KW-1185">Reference proteome</keyword>
<evidence type="ECO:0000256" key="7">
    <source>
        <dbReference type="ARBA" id="ARBA00022984"/>
    </source>
</evidence>
<keyword evidence="9 11" id="KW-0472">Membrane</keyword>
<evidence type="ECO:0000256" key="5">
    <source>
        <dbReference type="ARBA" id="ARBA00022692"/>
    </source>
</evidence>
<dbReference type="GO" id="GO:0032153">
    <property type="term" value="C:cell division site"/>
    <property type="evidence" value="ECO:0007669"/>
    <property type="project" value="TreeGrafter"/>
</dbReference>
<evidence type="ECO:0000313" key="13">
    <source>
        <dbReference type="Proteomes" id="UP000184251"/>
    </source>
</evidence>
<evidence type="ECO:0000256" key="2">
    <source>
        <dbReference type="ARBA" id="ARBA00022475"/>
    </source>
</evidence>
<dbReference type="NCBIfam" id="TIGR02210">
    <property type="entry name" value="rodA_shape"/>
    <property type="match status" value="1"/>
</dbReference>
<comment type="similarity">
    <text evidence="11">Belongs to the SEDS family. MrdB/RodA subfamily.</text>
</comment>
<dbReference type="RefSeq" id="WP_073269702.1">
    <property type="nucleotide sequence ID" value="NZ_FQTU01000003.1"/>
</dbReference>
<evidence type="ECO:0000256" key="4">
    <source>
        <dbReference type="ARBA" id="ARBA00022679"/>
    </source>
</evidence>
<organism evidence="12 13">
    <name type="scientific">Alkalibacter saccharofermentans DSM 14828</name>
    <dbReference type="NCBI Taxonomy" id="1120975"/>
    <lineage>
        <taxon>Bacteria</taxon>
        <taxon>Bacillati</taxon>
        <taxon>Bacillota</taxon>
        <taxon>Clostridia</taxon>
        <taxon>Eubacteriales</taxon>
        <taxon>Eubacteriaceae</taxon>
        <taxon>Alkalibacter</taxon>
    </lineage>
</organism>
<feature type="transmembrane region" description="Helical" evidence="11">
    <location>
        <begin position="76"/>
        <end position="98"/>
    </location>
</feature>
<proteinExistence type="inferred from homology"/>
<keyword evidence="10 11" id="KW-0961">Cell wall biogenesis/degradation</keyword>
<dbReference type="GO" id="GO:0015648">
    <property type="term" value="F:lipid-linked peptidoglycan transporter activity"/>
    <property type="evidence" value="ECO:0007669"/>
    <property type="project" value="TreeGrafter"/>
</dbReference>
<dbReference type="OrthoDB" id="9812661at2"/>
<comment type="catalytic activity">
    <reaction evidence="11">
        <text>[GlcNAc-(1-&gt;4)-Mur2Ac(oyl-L-Ala-gamma-D-Glu-L-Lys-D-Ala-D-Ala)](n)-di-trans,octa-cis-undecaprenyl diphosphate + beta-D-GlcNAc-(1-&gt;4)-Mur2Ac(oyl-L-Ala-gamma-D-Glu-L-Lys-D-Ala-D-Ala)-di-trans,octa-cis-undecaprenyl diphosphate = [GlcNAc-(1-&gt;4)-Mur2Ac(oyl-L-Ala-gamma-D-Glu-L-Lys-D-Ala-D-Ala)](n+1)-di-trans,octa-cis-undecaprenyl diphosphate + di-trans,octa-cis-undecaprenyl diphosphate + H(+)</text>
        <dbReference type="Rhea" id="RHEA:23708"/>
        <dbReference type="Rhea" id="RHEA-COMP:9602"/>
        <dbReference type="Rhea" id="RHEA-COMP:9603"/>
        <dbReference type="ChEBI" id="CHEBI:15378"/>
        <dbReference type="ChEBI" id="CHEBI:58405"/>
        <dbReference type="ChEBI" id="CHEBI:60033"/>
        <dbReference type="ChEBI" id="CHEBI:78435"/>
        <dbReference type="EC" id="2.4.99.28"/>
    </reaction>
</comment>
<dbReference type="PANTHER" id="PTHR30474">
    <property type="entry name" value="CELL CYCLE PROTEIN"/>
    <property type="match status" value="1"/>
</dbReference>
<gene>
    <name evidence="11" type="primary">rodA</name>
    <name evidence="12" type="ORF">SAMN02746064_00707</name>
</gene>
<keyword evidence="6 11" id="KW-0133">Cell shape</keyword>
<feature type="transmembrane region" description="Helical" evidence="11">
    <location>
        <begin position="306"/>
        <end position="324"/>
    </location>
</feature>
<evidence type="ECO:0000313" key="12">
    <source>
        <dbReference type="EMBL" id="SHE53971.1"/>
    </source>
</evidence>
<sequence length="373" mass="40912">MKLISYLKKVDYVLLVVVLLLSAIGIAAIGVATNTDNFLAGDSADFIFRQAVALSLGLTGMLIVMSIDYKVLGRHWMLIFAVCILLLLAVYVPGLGIVNKGSRRWINMGFMEFQTSEIVKIGFIIVMAKILEIRKNKLNSIFDILVIFAAVLAFVSLVFIQPDLGQSLVYIVIASGMVFVAGINMKIVFGALGAIIIIAPILWNFMMEDYQKNRIIYFLNPTLDPLGQGYHTIQSIITVGSGEVFGKGLNAQNTMTSLNYLPAQWTDFIFSVISESAGFVGGSVVVLLFGLMLFRLLRDARAAKDEFGTLIIVGVFFMFAFQIFENIGMTLGLMPITGITLPFLSYGGSSLMTNLIAVGLVLGVHMRRHSINF</sequence>
<dbReference type="Pfam" id="PF01098">
    <property type="entry name" value="FTSW_RODA_SPOVE"/>
    <property type="match status" value="1"/>
</dbReference>
<comment type="pathway">
    <text evidence="11">Cell wall biogenesis; peptidoglycan biosynthesis.</text>
</comment>
<dbReference type="GO" id="GO:0008360">
    <property type="term" value="P:regulation of cell shape"/>
    <property type="evidence" value="ECO:0007669"/>
    <property type="project" value="UniProtKB-KW"/>
</dbReference>
<keyword evidence="5 11" id="KW-0812">Transmembrane</keyword>
<feature type="transmembrane region" description="Helical" evidence="11">
    <location>
        <begin position="118"/>
        <end position="134"/>
    </location>
</feature>
<reference evidence="12 13" key="1">
    <citation type="submission" date="2016-11" db="EMBL/GenBank/DDBJ databases">
        <authorList>
            <person name="Jaros S."/>
            <person name="Januszkiewicz K."/>
            <person name="Wedrychowicz H."/>
        </authorList>
    </citation>
    <scope>NUCLEOTIDE SEQUENCE [LARGE SCALE GENOMIC DNA]</scope>
    <source>
        <strain evidence="12 13">DSM 14828</strain>
    </source>
</reference>
<evidence type="ECO:0000256" key="8">
    <source>
        <dbReference type="ARBA" id="ARBA00022989"/>
    </source>
</evidence>
<name>A0A1M4UAR7_9FIRM</name>
<dbReference type="GO" id="GO:0008955">
    <property type="term" value="F:peptidoglycan glycosyltransferase activity"/>
    <property type="evidence" value="ECO:0007669"/>
    <property type="project" value="UniProtKB-UniRule"/>
</dbReference>
<feature type="transmembrane region" description="Helical" evidence="11">
    <location>
        <begin position="167"/>
        <end position="183"/>
    </location>
</feature>
<dbReference type="PANTHER" id="PTHR30474:SF1">
    <property type="entry name" value="PEPTIDOGLYCAN GLYCOSYLTRANSFERASE MRDB"/>
    <property type="match status" value="1"/>
</dbReference>
<dbReference type="InterPro" id="IPR001182">
    <property type="entry name" value="FtsW/RodA"/>
</dbReference>
<evidence type="ECO:0000256" key="1">
    <source>
        <dbReference type="ARBA" id="ARBA00004141"/>
    </source>
</evidence>
<evidence type="ECO:0000256" key="3">
    <source>
        <dbReference type="ARBA" id="ARBA00022676"/>
    </source>
</evidence>
<dbReference type="GO" id="GO:0009252">
    <property type="term" value="P:peptidoglycan biosynthetic process"/>
    <property type="evidence" value="ECO:0007669"/>
    <property type="project" value="UniProtKB-UniRule"/>
</dbReference>
<keyword evidence="3 11" id="KW-0328">Glycosyltransferase</keyword>
<dbReference type="EC" id="2.4.99.28" evidence="11"/>
<comment type="subcellular location">
    <subcellularLocation>
        <location evidence="11">Cell membrane</location>
        <topology evidence="11">Multi-pass membrane protein</topology>
    </subcellularLocation>
    <subcellularLocation>
        <location evidence="1">Membrane</location>
        <topology evidence="1">Multi-pass membrane protein</topology>
    </subcellularLocation>
</comment>
<protein>
    <recommendedName>
        <fullName evidence="11">Peptidoglycan glycosyltransferase RodA</fullName>
        <shortName evidence="11">PGT</shortName>
        <ecNumber evidence="11">2.4.99.28</ecNumber>
    </recommendedName>
    <alternativeName>
        <fullName evidence="11">Cell elongation protein RodA</fullName>
    </alternativeName>
    <alternativeName>
        <fullName evidence="11">Cell wall polymerase</fullName>
    </alternativeName>
    <alternativeName>
        <fullName evidence="11">Peptidoglycan polymerase</fullName>
        <shortName evidence="11">PG polymerase</shortName>
    </alternativeName>
</protein>
<keyword evidence="2 11" id="KW-1003">Cell membrane</keyword>
<feature type="transmembrane region" description="Helical" evidence="11">
    <location>
        <begin position="188"/>
        <end position="206"/>
    </location>
</feature>
<keyword evidence="4 11" id="KW-0808">Transferase</keyword>
<dbReference type="EMBL" id="FQTU01000003">
    <property type="protein sequence ID" value="SHE53971.1"/>
    <property type="molecule type" value="Genomic_DNA"/>
</dbReference>
<dbReference type="InterPro" id="IPR011923">
    <property type="entry name" value="RodA/MrdB"/>
</dbReference>
<keyword evidence="7 11" id="KW-0573">Peptidoglycan synthesis</keyword>
<evidence type="ECO:0000256" key="11">
    <source>
        <dbReference type="HAMAP-Rule" id="MF_02079"/>
    </source>
</evidence>
<dbReference type="HAMAP" id="MF_02079">
    <property type="entry name" value="PGT_RodA"/>
    <property type="match status" value="1"/>
</dbReference>
<dbReference type="GO" id="GO:0051301">
    <property type="term" value="P:cell division"/>
    <property type="evidence" value="ECO:0007669"/>
    <property type="project" value="InterPro"/>
</dbReference>
<feature type="transmembrane region" description="Helical" evidence="11">
    <location>
        <begin position="141"/>
        <end position="161"/>
    </location>
</feature>
<accession>A0A1M4UAR7</accession>
<dbReference type="Proteomes" id="UP000184251">
    <property type="component" value="Unassembled WGS sequence"/>
</dbReference>
<keyword evidence="8 11" id="KW-1133">Transmembrane helix</keyword>
<dbReference type="AlphaFoldDB" id="A0A1M4UAR7"/>
<evidence type="ECO:0000256" key="10">
    <source>
        <dbReference type="ARBA" id="ARBA00023316"/>
    </source>
</evidence>
<dbReference type="STRING" id="1120975.SAMN02746064_00707"/>
<evidence type="ECO:0000256" key="9">
    <source>
        <dbReference type="ARBA" id="ARBA00023136"/>
    </source>
</evidence>
<dbReference type="UniPathway" id="UPA00219"/>
<dbReference type="GO" id="GO:0005886">
    <property type="term" value="C:plasma membrane"/>
    <property type="evidence" value="ECO:0007669"/>
    <property type="project" value="UniProtKB-SubCell"/>
</dbReference>
<feature type="transmembrane region" description="Helical" evidence="11">
    <location>
        <begin position="12"/>
        <end position="34"/>
    </location>
</feature>
<dbReference type="InterPro" id="IPR018365">
    <property type="entry name" value="Cell_cycle_FtsW-rel_CS"/>
</dbReference>
<feature type="transmembrane region" description="Helical" evidence="11">
    <location>
        <begin position="344"/>
        <end position="364"/>
    </location>
</feature>
<feature type="transmembrane region" description="Helical" evidence="11">
    <location>
        <begin position="46"/>
        <end position="64"/>
    </location>
</feature>
<feature type="transmembrane region" description="Helical" evidence="11">
    <location>
        <begin position="268"/>
        <end position="294"/>
    </location>
</feature>